<dbReference type="EMBL" id="SPHZ02000012">
    <property type="protein sequence ID" value="KAF0889469.1"/>
    <property type="molecule type" value="Genomic_DNA"/>
</dbReference>
<organism evidence="6 7">
    <name type="scientific">Oryza meyeriana var. granulata</name>
    <dbReference type="NCBI Taxonomy" id="110450"/>
    <lineage>
        <taxon>Eukaryota</taxon>
        <taxon>Viridiplantae</taxon>
        <taxon>Streptophyta</taxon>
        <taxon>Embryophyta</taxon>
        <taxon>Tracheophyta</taxon>
        <taxon>Spermatophyta</taxon>
        <taxon>Magnoliopsida</taxon>
        <taxon>Liliopsida</taxon>
        <taxon>Poales</taxon>
        <taxon>Poaceae</taxon>
        <taxon>BOP clade</taxon>
        <taxon>Oryzoideae</taxon>
        <taxon>Oryzeae</taxon>
        <taxon>Oryzinae</taxon>
        <taxon>Oryza</taxon>
        <taxon>Oryza meyeriana</taxon>
    </lineage>
</organism>
<dbReference type="FunFam" id="2.40.70.10:FF:000077">
    <property type="entry name" value="Aspartic proteinase nepenthesin-2"/>
    <property type="match status" value="1"/>
</dbReference>
<keyword evidence="3" id="KW-0378">Hydrolase</keyword>
<dbReference type="Proteomes" id="UP000479710">
    <property type="component" value="Unassembled WGS sequence"/>
</dbReference>
<feature type="signal peptide" evidence="4">
    <location>
        <begin position="1"/>
        <end position="19"/>
    </location>
</feature>
<protein>
    <recommendedName>
        <fullName evidence="5">Peptidase A1 domain-containing protein</fullName>
    </recommendedName>
</protein>
<dbReference type="SUPFAM" id="SSF50630">
    <property type="entry name" value="Acid proteases"/>
    <property type="match status" value="1"/>
</dbReference>
<name>A0A6G1BNB8_9ORYZ</name>
<evidence type="ECO:0000256" key="4">
    <source>
        <dbReference type="SAM" id="SignalP"/>
    </source>
</evidence>
<dbReference type="GO" id="GO:0008233">
    <property type="term" value="F:peptidase activity"/>
    <property type="evidence" value="ECO:0007669"/>
    <property type="project" value="UniProtKB-KW"/>
</dbReference>
<evidence type="ECO:0000256" key="1">
    <source>
        <dbReference type="ARBA" id="ARBA00007447"/>
    </source>
</evidence>
<evidence type="ECO:0000256" key="2">
    <source>
        <dbReference type="ARBA" id="ARBA00022670"/>
    </source>
</evidence>
<proteinExistence type="inferred from homology"/>
<sequence>MVNRSAWLMELFLAGLTASIPSDSSTVIGDDSMRRNKYFMGISLGTPPVFNLVTIDTGSTLSWVQCQNCQIKCYDQAAKAGQIYNPYNSSTYSKVGCSTEACHGMHMDLGVDYGCVEENDACLYSLRYGSGEYSAGYLGKDRLTLASNSSSIDDFIFGCGEDNFYSGVNAGKFMKMISCALSAVPMNASQRIACAQPMGHTLKTASDFGSREETAVGMHLMLA</sequence>
<comment type="caution">
    <text evidence="6">The sequence shown here is derived from an EMBL/GenBank/DDBJ whole genome shotgun (WGS) entry which is preliminary data.</text>
</comment>
<dbReference type="InterPro" id="IPR051708">
    <property type="entry name" value="Plant_Aspart_Prot_A1"/>
</dbReference>
<dbReference type="InterPro" id="IPR033121">
    <property type="entry name" value="PEPTIDASE_A1"/>
</dbReference>
<evidence type="ECO:0000256" key="3">
    <source>
        <dbReference type="ARBA" id="ARBA00022801"/>
    </source>
</evidence>
<feature type="domain" description="Peptidase A1" evidence="5">
    <location>
        <begin position="38"/>
        <end position="223"/>
    </location>
</feature>
<reference evidence="6 7" key="1">
    <citation type="submission" date="2019-11" db="EMBL/GenBank/DDBJ databases">
        <title>Whole genome sequence of Oryza granulata.</title>
        <authorList>
            <person name="Li W."/>
        </authorList>
    </citation>
    <scope>NUCLEOTIDE SEQUENCE [LARGE SCALE GENOMIC DNA]</scope>
    <source>
        <strain evidence="7">cv. Menghai</strain>
        <tissue evidence="6">Leaf</tissue>
    </source>
</reference>
<gene>
    <name evidence="6" type="ORF">E2562_024528</name>
</gene>
<dbReference type="Pfam" id="PF14543">
    <property type="entry name" value="TAXi_N"/>
    <property type="match status" value="1"/>
</dbReference>
<feature type="chain" id="PRO_5026270075" description="Peptidase A1 domain-containing protein" evidence="4">
    <location>
        <begin position="20"/>
        <end position="223"/>
    </location>
</feature>
<accession>A0A6G1BNB8</accession>
<evidence type="ECO:0000313" key="7">
    <source>
        <dbReference type="Proteomes" id="UP000479710"/>
    </source>
</evidence>
<dbReference type="GO" id="GO:0006508">
    <property type="term" value="P:proteolysis"/>
    <property type="evidence" value="ECO:0007669"/>
    <property type="project" value="UniProtKB-KW"/>
</dbReference>
<keyword evidence="7" id="KW-1185">Reference proteome</keyword>
<dbReference type="CDD" id="cd05471">
    <property type="entry name" value="pepsin_like"/>
    <property type="match status" value="1"/>
</dbReference>
<comment type="similarity">
    <text evidence="1">Belongs to the peptidase A1 family.</text>
</comment>
<keyword evidence="2" id="KW-0645">Protease</keyword>
<dbReference type="InterPro" id="IPR034164">
    <property type="entry name" value="Pepsin-like_dom"/>
</dbReference>
<dbReference type="OrthoDB" id="632849at2759"/>
<dbReference type="AlphaFoldDB" id="A0A6G1BNB8"/>
<dbReference type="InterPro" id="IPR032861">
    <property type="entry name" value="TAXi_N"/>
</dbReference>
<dbReference type="PANTHER" id="PTHR47967">
    <property type="entry name" value="OS07G0603500 PROTEIN-RELATED"/>
    <property type="match status" value="1"/>
</dbReference>
<dbReference type="InterPro" id="IPR021109">
    <property type="entry name" value="Peptidase_aspartic_dom_sf"/>
</dbReference>
<evidence type="ECO:0000313" key="6">
    <source>
        <dbReference type="EMBL" id="KAF0889469.1"/>
    </source>
</evidence>
<dbReference type="PANTHER" id="PTHR47967:SF57">
    <property type="entry name" value="PEPTIDASE A1 DOMAIN-CONTAINING PROTEIN"/>
    <property type="match status" value="1"/>
</dbReference>
<dbReference type="Gene3D" id="2.40.70.10">
    <property type="entry name" value="Acid Proteases"/>
    <property type="match status" value="1"/>
</dbReference>
<evidence type="ECO:0000259" key="5">
    <source>
        <dbReference type="PROSITE" id="PS51767"/>
    </source>
</evidence>
<dbReference type="PROSITE" id="PS51767">
    <property type="entry name" value="PEPTIDASE_A1"/>
    <property type="match status" value="1"/>
</dbReference>
<keyword evidence="4" id="KW-0732">Signal</keyword>